<evidence type="ECO:0000313" key="6">
    <source>
        <dbReference type="EMBL" id="OGL46233.1"/>
    </source>
</evidence>
<dbReference type="InterPro" id="IPR029028">
    <property type="entry name" value="Alpha/beta_knot_MTases"/>
</dbReference>
<organism evidence="6 7">
    <name type="scientific">Candidatus Schekmanbacteria bacterium RBG_16_38_11</name>
    <dbReference type="NCBI Taxonomy" id="1817880"/>
    <lineage>
        <taxon>Bacteria</taxon>
        <taxon>Candidatus Schekmaniibacteriota</taxon>
    </lineage>
</organism>
<dbReference type="PANTHER" id="PTHR33603:SF1">
    <property type="entry name" value="RIBOSOMAL RNA LARGE SUBUNIT METHYLTRANSFERASE H"/>
    <property type="match status" value="1"/>
</dbReference>
<feature type="binding site" evidence="5">
    <location>
        <begin position="124"/>
        <end position="129"/>
    </location>
    <ligand>
        <name>S-adenosyl-L-methionine</name>
        <dbReference type="ChEBI" id="CHEBI:59789"/>
    </ligand>
</feature>
<dbReference type="AlphaFoldDB" id="A0A1F7RXI7"/>
<dbReference type="GO" id="GO:0070038">
    <property type="term" value="F:rRNA (pseudouridine-N3-)-methyltransferase activity"/>
    <property type="evidence" value="ECO:0007669"/>
    <property type="project" value="UniProtKB-UniRule"/>
</dbReference>
<dbReference type="SUPFAM" id="SSF75217">
    <property type="entry name" value="alpha/beta knot"/>
    <property type="match status" value="1"/>
</dbReference>
<comment type="caution">
    <text evidence="6">The sequence shown here is derived from an EMBL/GenBank/DDBJ whole genome shotgun (WGS) entry which is preliminary data.</text>
</comment>
<name>A0A1F7RXI7_9BACT</name>
<dbReference type="CDD" id="cd18081">
    <property type="entry name" value="RlmH-like"/>
    <property type="match status" value="1"/>
</dbReference>
<evidence type="ECO:0000256" key="5">
    <source>
        <dbReference type="HAMAP-Rule" id="MF_00658"/>
    </source>
</evidence>
<dbReference type="HAMAP" id="MF_00658">
    <property type="entry name" value="23SrRNA_methyltr_H"/>
    <property type="match status" value="1"/>
</dbReference>
<keyword evidence="5" id="KW-0963">Cytoplasm</keyword>
<comment type="catalytic activity">
    <reaction evidence="5">
        <text>pseudouridine(1915) in 23S rRNA + S-adenosyl-L-methionine = N(3)-methylpseudouridine(1915) in 23S rRNA + S-adenosyl-L-homocysteine + H(+)</text>
        <dbReference type="Rhea" id="RHEA:42752"/>
        <dbReference type="Rhea" id="RHEA-COMP:10221"/>
        <dbReference type="Rhea" id="RHEA-COMP:10222"/>
        <dbReference type="ChEBI" id="CHEBI:15378"/>
        <dbReference type="ChEBI" id="CHEBI:57856"/>
        <dbReference type="ChEBI" id="CHEBI:59789"/>
        <dbReference type="ChEBI" id="CHEBI:65314"/>
        <dbReference type="ChEBI" id="CHEBI:74486"/>
        <dbReference type="EC" id="2.1.1.177"/>
    </reaction>
</comment>
<dbReference type="GO" id="GO:0005737">
    <property type="term" value="C:cytoplasm"/>
    <property type="evidence" value="ECO:0007669"/>
    <property type="project" value="UniProtKB-SubCell"/>
</dbReference>
<keyword evidence="5" id="KW-0698">rRNA processing</keyword>
<comment type="subcellular location">
    <subcellularLocation>
        <location evidence="5">Cytoplasm</location>
    </subcellularLocation>
</comment>
<dbReference type="PIRSF" id="PIRSF004505">
    <property type="entry name" value="MT_bac"/>
    <property type="match status" value="1"/>
</dbReference>
<dbReference type="PANTHER" id="PTHR33603">
    <property type="entry name" value="METHYLTRANSFERASE"/>
    <property type="match status" value="1"/>
</dbReference>
<feature type="binding site" evidence="5">
    <location>
        <position position="73"/>
    </location>
    <ligand>
        <name>S-adenosyl-L-methionine</name>
        <dbReference type="ChEBI" id="CHEBI:59789"/>
    </ligand>
</feature>
<sequence length="157" mass="18295">MAIKIIWVDKTKPAYIRDGVNDFIKRINRFSKLEIIEVKSKKYTKNVDVEKVKLEESIKILKSFKDSSFKIILDSEGEMLDSRAFSNIIKDQLIENGREIDFVIGGTFGLNPLVLKKADRKISLSPMTMNHELVRLFLLEQIYRGFCIIHKIPYQKD</sequence>
<reference evidence="6 7" key="1">
    <citation type="journal article" date="2016" name="Nat. Commun.">
        <title>Thousands of microbial genomes shed light on interconnected biogeochemical processes in an aquifer system.</title>
        <authorList>
            <person name="Anantharaman K."/>
            <person name="Brown C.T."/>
            <person name="Hug L.A."/>
            <person name="Sharon I."/>
            <person name="Castelle C.J."/>
            <person name="Probst A.J."/>
            <person name="Thomas B.C."/>
            <person name="Singh A."/>
            <person name="Wilkins M.J."/>
            <person name="Karaoz U."/>
            <person name="Brodie E.L."/>
            <person name="Williams K.H."/>
            <person name="Hubbard S.S."/>
            <person name="Banfield J.F."/>
        </authorList>
    </citation>
    <scope>NUCLEOTIDE SEQUENCE [LARGE SCALE GENOMIC DNA]</scope>
</reference>
<evidence type="ECO:0000313" key="7">
    <source>
        <dbReference type="Proteomes" id="UP000178435"/>
    </source>
</evidence>
<keyword evidence="1 5" id="KW-0489">Methyltransferase</keyword>
<gene>
    <name evidence="5" type="primary">rlmH</name>
    <name evidence="6" type="ORF">A2149_03575</name>
</gene>
<comment type="similarity">
    <text evidence="4 5">Belongs to the RNA methyltransferase RlmH family.</text>
</comment>
<evidence type="ECO:0000256" key="3">
    <source>
        <dbReference type="ARBA" id="ARBA00022691"/>
    </source>
</evidence>
<proteinExistence type="inferred from homology"/>
<dbReference type="InterPro" id="IPR003742">
    <property type="entry name" value="RlmH-like"/>
</dbReference>
<comment type="subunit">
    <text evidence="5">Homodimer.</text>
</comment>
<dbReference type="EMBL" id="MGDF01000056">
    <property type="protein sequence ID" value="OGL46233.1"/>
    <property type="molecule type" value="Genomic_DNA"/>
</dbReference>
<feature type="binding site" evidence="5">
    <location>
        <position position="105"/>
    </location>
    <ligand>
        <name>S-adenosyl-L-methionine</name>
        <dbReference type="ChEBI" id="CHEBI:59789"/>
    </ligand>
</feature>
<comment type="function">
    <text evidence="5">Specifically methylates the pseudouridine at position 1915 (m3Psi1915) in 23S rRNA.</text>
</comment>
<evidence type="ECO:0000256" key="4">
    <source>
        <dbReference type="ARBA" id="ARBA00038303"/>
    </source>
</evidence>
<dbReference type="Proteomes" id="UP000178435">
    <property type="component" value="Unassembled WGS sequence"/>
</dbReference>
<dbReference type="EC" id="2.1.1.177" evidence="5"/>
<dbReference type="InterPro" id="IPR029026">
    <property type="entry name" value="tRNA_m1G_MTases_N"/>
</dbReference>
<keyword evidence="3 5" id="KW-0949">S-adenosyl-L-methionine</keyword>
<evidence type="ECO:0000256" key="1">
    <source>
        <dbReference type="ARBA" id="ARBA00022603"/>
    </source>
</evidence>
<dbReference type="Pfam" id="PF02590">
    <property type="entry name" value="SPOUT_MTase"/>
    <property type="match status" value="1"/>
</dbReference>
<accession>A0A1F7RXI7</accession>
<protein>
    <recommendedName>
        <fullName evidence="5">Ribosomal RNA large subunit methyltransferase H</fullName>
        <ecNumber evidence="5">2.1.1.177</ecNumber>
    </recommendedName>
    <alternativeName>
        <fullName evidence="5">23S rRNA (pseudouridine1915-N3)-methyltransferase</fullName>
    </alternativeName>
    <alternativeName>
        <fullName evidence="5">23S rRNA m3Psi1915 methyltransferase</fullName>
    </alternativeName>
    <alternativeName>
        <fullName evidence="5">rRNA (pseudouridine-N3-)-methyltransferase RlmH</fullName>
    </alternativeName>
</protein>
<evidence type="ECO:0000256" key="2">
    <source>
        <dbReference type="ARBA" id="ARBA00022679"/>
    </source>
</evidence>
<dbReference type="Gene3D" id="3.40.1280.10">
    <property type="match status" value="1"/>
</dbReference>
<keyword evidence="2 5" id="KW-0808">Transferase</keyword>